<gene>
    <name evidence="1" type="ORF">LS41612_21115</name>
</gene>
<proteinExistence type="predicted"/>
<dbReference type="Proteomes" id="UP000238825">
    <property type="component" value="Chromosome"/>
</dbReference>
<dbReference type="AlphaFoldDB" id="A0A2S0K5J8"/>
<sequence>MDSDDDFYFLHHYNQKGFKLEYLLNLDYDTKLFMTASLDKELEERNKHIQAGAMKTVSF</sequence>
<evidence type="ECO:0000313" key="1">
    <source>
        <dbReference type="EMBL" id="AVK98642.1"/>
    </source>
</evidence>
<dbReference type="EMBL" id="CP019980">
    <property type="protein sequence ID" value="AVK98642.1"/>
    <property type="molecule type" value="Genomic_DNA"/>
</dbReference>
<name>A0A2S0K5J8_LYSSH</name>
<organism evidence="1 2">
    <name type="scientific">Lysinibacillus sphaericus</name>
    <name type="common">Bacillus sphaericus</name>
    <dbReference type="NCBI Taxonomy" id="1421"/>
    <lineage>
        <taxon>Bacteria</taxon>
        <taxon>Bacillati</taxon>
        <taxon>Bacillota</taxon>
        <taxon>Bacilli</taxon>
        <taxon>Bacillales</taxon>
        <taxon>Bacillaceae</taxon>
        <taxon>Lysinibacillus</taxon>
    </lineage>
</organism>
<evidence type="ECO:0000313" key="2">
    <source>
        <dbReference type="Proteomes" id="UP000238825"/>
    </source>
</evidence>
<reference evidence="1 2" key="1">
    <citation type="submission" date="2017-03" db="EMBL/GenBank/DDBJ databases">
        <title>The whole genome sequencing and assembly of Lysinibacillus sphaericus DSM 28T strain.</title>
        <authorList>
            <person name="Lee Y.-J."/>
            <person name="Yi H."/>
            <person name="Bahn Y.-S."/>
            <person name="Kim J.F."/>
            <person name="Lee D.-W."/>
        </authorList>
    </citation>
    <scope>NUCLEOTIDE SEQUENCE [LARGE SCALE GENOMIC DNA]</scope>
    <source>
        <strain evidence="1 2">DSM 28</strain>
    </source>
</reference>
<accession>A0A2S0K5J8</accession>
<protein>
    <submittedName>
        <fullName evidence="1">Uncharacterized protein</fullName>
    </submittedName>
</protein>